<keyword evidence="10 15" id="KW-0949">S-adenosyl-L-methionine</keyword>
<dbReference type="InterPro" id="IPR016009">
    <property type="entry name" value="tRNA_MeTrfase_TRMD/TRM10"/>
</dbReference>
<evidence type="ECO:0000256" key="13">
    <source>
        <dbReference type="ARBA" id="ARBA00033392"/>
    </source>
</evidence>
<comment type="catalytic activity">
    <reaction evidence="14 15">
        <text>guanosine(37) in tRNA + S-adenosyl-L-methionine = N(1)-methylguanosine(37) in tRNA + S-adenosyl-L-homocysteine + H(+)</text>
        <dbReference type="Rhea" id="RHEA:36899"/>
        <dbReference type="Rhea" id="RHEA-COMP:10145"/>
        <dbReference type="Rhea" id="RHEA-COMP:10147"/>
        <dbReference type="ChEBI" id="CHEBI:15378"/>
        <dbReference type="ChEBI" id="CHEBI:57856"/>
        <dbReference type="ChEBI" id="CHEBI:59789"/>
        <dbReference type="ChEBI" id="CHEBI:73542"/>
        <dbReference type="ChEBI" id="CHEBI:74269"/>
        <dbReference type="EC" id="2.1.1.228"/>
    </reaction>
</comment>
<evidence type="ECO:0000256" key="4">
    <source>
        <dbReference type="ARBA" id="ARBA00011738"/>
    </source>
</evidence>
<dbReference type="GO" id="GO:0005829">
    <property type="term" value="C:cytosol"/>
    <property type="evidence" value="ECO:0007669"/>
    <property type="project" value="TreeGrafter"/>
</dbReference>
<dbReference type="EMBL" id="MGAF01000034">
    <property type="protein sequence ID" value="OGK40262.1"/>
    <property type="molecule type" value="Genomic_DNA"/>
</dbReference>
<dbReference type="STRING" id="1802055.A3A74_07185"/>
<keyword evidence="7 15" id="KW-0963">Cytoplasm</keyword>
<dbReference type="CDD" id="cd18080">
    <property type="entry name" value="TrmD-like"/>
    <property type="match status" value="1"/>
</dbReference>
<comment type="subunit">
    <text evidence="4 15">Homodimer.</text>
</comment>
<protein>
    <recommendedName>
        <fullName evidence="6 15">tRNA (guanine-N(1)-)-methyltransferase</fullName>
        <ecNumber evidence="5 15">2.1.1.228</ecNumber>
    </recommendedName>
    <alternativeName>
        <fullName evidence="12 15">M1G-methyltransferase</fullName>
    </alternativeName>
    <alternativeName>
        <fullName evidence="13 15">tRNA [GM37] methyltransferase</fullName>
    </alternativeName>
</protein>
<dbReference type="InterPro" id="IPR029026">
    <property type="entry name" value="tRNA_m1G_MTases_N"/>
</dbReference>
<sequence length="272" mass="30591">MKISIVTLFPKMISGFFEESIVKRAQEKELVEIEIVDLRKFAIDNYGTVDDRPYGGGVGMIMRVDVIHSALASVILEGAKRPIGSKKDSIVPPFAGLQNDKSKKIILTSPKGNIFNQQKAQDFSKLNHLIIIAGHYEDVDERVRDFVDEEISMGDFVTTGGEIAASAIADSVVRLLPGVLKKDDATLYESFMITSIKRLIEVIGENELLNKLMLEGINEVKLLEYPQYTRPEEFKGKKVPKILLSGDHKKIKEWQLKKAFEETLKKRPDLIS</sequence>
<dbReference type="InterPro" id="IPR002649">
    <property type="entry name" value="tRNA_m1G_MeTrfase_TrmD"/>
</dbReference>
<evidence type="ECO:0000256" key="8">
    <source>
        <dbReference type="ARBA" id="ARBA00022603"/>
    </source>
</evidence>
<evidence type="ECO:0000256" key="3">
    <source>
        <dbReference type="ARBA" id="ARBA00007630"/>
    </source>
</evidence>
<dbReference type="PANTHER" id="PTHR46417:SF1">
    <property type="entry name" value="TRNA (GUANINE-N(1)-)-METHYLTRANSFERASE"/>
    <property type="match status" value="1"/>
</dbReference>
<comment type="similarity">
    <text evidence="3 15">Belongs to the RNA methyltransferase TrmD family.</text>
</comment>
<evidence type="ECO:0000256" key="12">
    <source>
        <dbReference type="ARBA" id="ARBA00029736"/>
    </source>
</evidence>
<dbReference type="InterPro" id="IPR029028">
    <property type="entry name" value="Alpha/beta_knot_MTases"/>
</dbReference>
<dbReference type="PANTHER" id="PTHR46417">
    <property type="entry name" value="TRNA (GUANINE-N(1)-)-METHYLTRANSFERASE"/>
    <property type="match status" value="1"/>
</dbReference>
<evidence type="ECO:0000313" key="19">
    <source>
        <dbReference type="Proteomes" id="UP000179270"/>
    </source>
</evidence>
<proteinExistence type="inferred from homology"/>
<evidence type="ECO:0000256" key="16">
    <source>
        <dbReference type="PIRSR" id="PIRSR000386-1"/>
    </source>
</evidence>
<evidence type="ECO:0000313" key="18">
    <source>
        <dbReference type="EMBL" id="OGK40262.1"/>
    </source>
</evidence>
<comment type="caution">
    <text evidence="15">Lacks conserved residue(s) required for the propagation of feature annotation.</text>
</comment>
<evidence type="ECO:0000256" key="10">
    <source>
        <dbReference type="ARBA" id="ARBA00022691"/>
    </source>
</evidence>
<comment type="function">
    <text evidence="1 15">Specifically methylates guanosine-37 in various tRNAs.</text>
</comment>
<dbReference type="SUPFAM" id="SSF75217">
    <property type="entry name" value="alpha/beta knot"/>
    <property type="match status" value="1"/>
</dbReference>
<dbReference type="HAMAP" id="MF_00605">
    <property type="entry name" value="TrmD"/>
    <property type="match status" value="1"/>
</dbReference>
<dbReference type="GO" id="GO:0052906">
    <property type="term" value="F:tRNA (guanine(37)-N1)-methyltransferase activity"/>
    <property type="evidence" value="ECO:0007669"/>
    <property type="project" value="UniProtKB-UniRule"/>
</dbReference>
<evidence type="ECO:0000256" key="15">
    <source>
        <dbReference type="HAMAP-Rule" id="MF_00605"/>
    </source>
</evidence>
<evidence type="ECO:0000259" key="17">
    <source>
        <dbReference type="Pfam" id="PF01746"/>
    </source>
</evidence>
<evidence type="ECO:0000256" key="7">
    <source>
        <dbReference type="ARBA" id="ARBA00022490"/>
    </source>
</evidence>
<organism evidence="18 19">
    <name type="scientific">Candidatus Roizmanbacteria bacterium RIFCSPLOWO2_01_FULL_35_13</name>
    <dbReference type="NCBI Taxonomy" id="1802055"/>
    <lineage>
        <taxon>Bacteria</taxon>
        <taxon>Candidatus Roizmaniibacteriota</taxon>
    </lineage>
</organism>
<dbReference type="AlphaFoldDB" id="A0A1F7IAA9"/>
<reference evidence="18 19" key="1">
    <citation type="journal article" date="2016" name="Nat. Commun.">
        <title>Thousands of microbial genomes shed light on interconnected biogeochemical processes in an aquifer system.</title>
        <authorList>
            <person name="Anantharaman K."/>
            <person name="Brown C.T."/>
            <person name="Hug L.A."/>
            <person name="Sharon I."/>
            <person name="Castelle C.J."/>
            <person name="Probst A.J."/>
            <person name="Thomas B.C."/>
            <person name="Singh A."/>
            <person name="Wilkins M.J."/>
            <person name="Karaoz U."/>
            <person name="Brodie E.L."/>
            <person name="Williams K.H."/>
            <person name="Hubbard S.S."/>
            <person name="Banfield J.F."/>
        </authorList>
    </citation>
    <scope>NUCLEOTIDE SEQUENCE [LARGE SCALE GENOMIC DNA]</scope>
</reference>
<feature type="domain" description="tRNA methyltransferase TRMD/TRM10-type" evidence="17">
    <location>
        <begin position="1"/>
        <end position="271"/>
    </location>
</feature>
<keyword evidence="9 15" id="KW-0808">Transferase</keyword>
<dbReference type="InterPro" id="IPR023148">
    <property type="entry name" value="tRNA_m1G_MeTrfase_C_sf"/>
</dbReference>
<evidence type="ECO:0000256" key="6">
    <source>
        <dbReference type="ARBA" id="ARBA00014679"/>
    </source>
</evidence>
<accession>A0A1F7IAA9</accession>
<evidence type="ECO:0000256" key="9">
    <source>
        <dbReference type="ARBA" id="ARBA00022679"/>
    </source>
</evidence>
<name>A0A1F7IAA9_9BACT</name>
<gene>
    <name evidence="15" type="primary">trmD</name>
    <name evidence="18" type="ORF">A3A74_07185</name>
</gene>
<keyword evidence="8 15" id="KW-0489">Methyltransferase</keyword>
<dbReference type="Gene3D" id="1.10.1270.20">
    <property type="entry name" value="tRNA(m1g37)methyltransferase, domain 2"/>
    <property type="match status" value="1"/>
</dbReference>
<dbReference type="Proteomes" id="UP000179270">
    <property type="component" value="Unassembled WGS sequence"/>
</dbReference>
<comment type="caution">
    <text evidence="18">The sequence shown here is derived from an EMBL/GenBank/DDBJ whole genome shotgun (WGS) entry which is preliminary data.</text>
</comment>
<dbReference type="EC" id="2.1.1.228" evidence="5 15"/>
<feature type="binding site" evidence="15 16">
    <location>
        <position position="134"/>
    </location>
    <ligand>
        <name>S-adenosyl-L-methionine</name>
        <dbReference type="ChEBI" id="CHEBI:59789"/>
    </ligand>
</feature>
<dbReference type="PIRSF" id="PIRSF000386">
    <property type="entry name" value="tRNA_mtase"/>
    <property type="match status" value="1"/>
</dbReference>
<comment type="subcellular location">
    <subcellularLocation>
        <location evidence="2 15">Cytoplasm</location>
    </subcellularLocation>
</comment>
<dbReference type="GO" id="GO:0002939">
    <property type="term" value="P:tRNA N1-guanine methylation"/>
    <property type="evidence" value="ECO:0007669"/>
    <property type="project" value="TreeGrafter"/>
</dbReference>
<evidence type="ECO:0000256" key="14">
    <source>
        <dbReference type="ARBA" id="ARBA00047783"/>
    </source>
</evidence>
<keyword evidence="11 15" id="KW-0819">tRNA processing</keyword>
<evidence type="ECO:0000256" key="1">
    <source>
        <dbReference type="ARBA" id="ARBA00002634"/>
    </source>
</evidence>
<evidence type="ECO:0000256" key="5">
    <source>
        <dbReference type="ARBA" id="ARBA00012807"/>
    </source>
</evidence>
<dbReference type="Pfam" id="PF01746">
    <property type="entry name" value="tRNA_m1G_MT"/>
    <property type="match status" value="1"/>
</dbReference>
<evidence type="ECO:0000256" key="2">
    <source>
        <dbReference type="ARBA" id="ARBA00004496"/>
    </source>
</evidence>
<dbReference type="Gene3D" id="3.40.1280.10">
    <property type="match status" value="1"/>
</dbReference>
<evidence type="ECO:0000256" key="11">
    <source>
        <dbReference type="ARBA" id="ARBA00022694"/>
    </source>
</evidence>